<accession>A0A2C9K7K8</accession>
<evidence type="ECO:0000313" key="8">
    <source>
        <dbReference type="Proteomes" id="UP000076420"/>
    </source>
</evidence>
<dbReference type="Gene3D" id="1.10.533.10">
    <property type="entry name" value="Death Domain, Fas"/>
    <property type="match status" value="1"/>
</dbReference>
<evidence type="ECO:0000256" key="2">
    <source>
        <dbReference type="ARBA" id="ARBA00022771"/>
    </source>
</evidence>
<dbReference type="STRING" id="6526.A0A2C9K7K8"/>
<dbReference type="VEuPathDB" id="VectorBase:BGLB016137"/>
<evidence type="ECO:0000256" key="5">
    <source>
        <dbReference type="SAM" id="MobiDB-lite"/>
    </source>
</evidence>
<organism evidence="7 8">
    <name type="scientific">Biomphalaria glabrata</name>
    <name type="common">Bloodfluke planorb</name>
    <name type="synonym">Freshwater snail</name>
    <dbReference type="NCBI Taxonomy" id="6526"/>
    <lineage>
        <taxon>Eukaryota</taxon>
        <taxon>Metazoa</taxon>
        <taxon>Spiralia</taxon>
        <taxon>Lophotrochozoa</taxon>
        <taxon>Mollusca</taxon>
        <taxon>Gastropoda</taxon>
        <taxon>Heterobranchia</taxon>
        <taxon>Euthyneura</taxon>
        <taxon>Panpulmonata</taxon>
        <taxon>Hygrophila</taxon>
        <taxon>Lymnaeoidea</taxon>
        <taxon>Planorbidae</taxon>
        <taxon>Biomphalaria</taxon>
    </lineage>
</organism>
<dbReference type="PANTHER" id="PTHR46858">
    <property type="entry name" value="OS05G0521000 PROTEIN"/>
    <property type="match status" value="1"/>
</dbReference>
<feature type="compositionally biased region" description="Polar residues" evidence="5">
    <location>
        <begin position="237"/>
        <end position="247"/>
    </location>
</feature>
<protein>
    <recommendedName>
        <fullName evidence="6">RING-type domain-containing protein</fullName>
    </recommendedName>
</protein>
<dbReference type="GO" id="GO:0016567">
    <property type="term" value="P:protein ubiquitination"/>
    <property type="evidence" value="ECO:0007669"/>
    <property type="project" value="TreeGrafter"/>
</dbReference>
<dbReference type="InterPro" id="IPR011029">
    <property type="entry name" value="DEATH-like_dom_sf"/>
</dbReference>
<dbReference type="EnsemblMetazoa" id="BGLB016137-RB">
    <property type="protein sequence ID" value="BGLB016137-PB"/>
    <property type="gene ID" value="BGLB016137"/>
</dbReference>
<dbReference type="Proteomes" id="UP000076420">
    <property type="component" value="Unassembled WGS sequence"/>
</dbReference>
<keyword evidence="1" id="KW-0479">Metal-binding</keyword>
<dbReference type="GO" id="GO:0008270">
    <property type="term" value="F:zinc ion binding"/>
    <property type="evidence" value="ECO:0007669"/>
    <property type="project" value="UniProtKB-KW"/>
</dbReference>
<dbReference type="PROSITE" id="PS50089">
    <property type="entry name" value="ZF_RING_2"/>
    <property type="match status" value="1"/>
</dbReference>
<feature type="domain" description="RING-type" evidence="6">
    <location>
        <begin position="330"/>
        <end position="364"/>
    </location>
</feature>
<name>A0A2C9K7K8_BIOGL</name>
<gene>
    <name evidence="7" type="primary">106061051</name>
</gene>
<dbReference type="OrthoDB" id="10251804at2759"/>
<evidence type="ECO:0000256" key="4">
    <source>
        <dbReference type="PROSITE-ProRule" id="PRU00175"/>
    </source>
</evidence>
<evidence type="ECO:0000256" key="3">
    <source>
        <dbReference type="ARBA" id="ARBA00022833"/>
    </source>
</evidence>
<dbReference type="Pfam" id="PF13920">
    <property type="entry name" value="zf-C3HC4_3"/>
    <property type="match status" value="1"/>
</dbReference>
<reference evidence="7" key="1">
    <citation type="submission" date="2020-05" db="UniProtKB">
        <authorList>
            <consortium name="EnsemblMetazoa"/>
        </authorList>
    </citation>
    <scope>IDENTIFICATION</scope>
    <source>
        <strain evidence="7">BB02</strain>
    </source>
</reference>
<dbReference type="PANTHER" id="PTHR46858:SF5">
    <property type="entry name" value="E3 UBIQUITIN-PROTEIN LIGASE APD1-RELATED"/>
    <property type="match status" value="1"/>
</dbReference>
<dbReference type="AlphaFoldDB" id="A0A2C9K7K8"/>
<keyword evidence="3" id="KW-0862">Zinc</keyword>
<sequence>MNNFFIGTTKRRKRSHSFGWDDTENGNLKISGNDNHFNYGPNGLELNGILRVSGNDNHVTGVNVRPRPDVFDKNKMDLDYIVKVRGNDNHVKDINVYACQPMLACYSILSVADNDNHVKNVHIFNIDASRLHNYVVQLSGNDNRITGLEVYIHDDGSGNGTHRRRSPIIEVCGNDNSIEGTIYYNSAFERADVKLKDLVSVRGCDNHTRGLSIVYTQDRYDLAENIKPKVQDKRNFQPPSSNQCGSQYQSGAANYHFQLPAEHTRQATATSARNIQVAMVTTSSQTENASSNSSSSESAADSSQTEMEFNSQPSQGLVRELEILKTQRLCKVCFSQNAGVTFAPCGHLASCVDCCSKVDRCPVCLSIIDNIVKTFIP</sequence>
<dbReference type="Gene3D" id="1.10.1170.10">
    <property type="entry name" value="Inhibitor Of Apoptosis Protein (2mihbC-IAP-1), Chain A"/>
    <property type="match status" value="1"/>
</dbReference>
<dbReference type="KEGG" id="bgt:106061051"/>
<proteinExistence type="predicted"/>
<dbReference type="EnsemblMetazoa" id="BGLB016137-RA">
    <property type="protein sequence ID" value="BGLB016137-PA"/>
    <property type="gene ID" value="BGLB016137"/>
</dbReference>
<feature type="region of interest" description="Disordered" evidence="5">
    <location>
        <begin position="281"/>
        <end position="314"/>
    </location>
</feature>
<dbReference type="InterPro" id="IPR001841">
    <property type="entry name" value="Znf_RING"/>
</dbReference>
<feature type="region of interest" description="Disordered" evidence="5">
    <location>
        <begin position="227"/>
        <end position="247"/>
    </location>
</feature>
<evidence type="ECO:0000259" key="6">
    <source>
        <dbReference type="PROSITE" id="PS50089"/>
    </source>
</evidence>
<evidence type="ECO:0000313" key="7">
    <source>
        <dbReference type="EnsemblMetazoa" id="BGLB016137-PA"/>
    </source>
</evidence>
<dbReference type="VEuPathDB" id="VectorBase:BGLAX_028036"/>
<keyword evidence="2 4" id="KW-0863">Zinc-finger</keyword>
<evidence type="ECO:0000256" key="1">
    <source>
        <dbReference type="ARBA" id="ARBA00022723"/>
    </source>
</evidence>
<dbReference type="GO" id="GO:0061630">
    <property type="term" value="F:ubiquitin protein ligase activity"/>
    <property type="evidence" value="ECO:0007669"/>
    <property type="project" value="TreeGrafter"/>
</dbReference>
<feature type="compositionally biased region" description="Low complexity" evidence="5">
    <location>
        <begin position="281"/>
        <end position="306"/>
    </location>
</feature>